<dbReference type="GO" id="GO:0004016">
    <property type="term" value="F:adenylate cyclase activity"/>
    <property type="evidence" value="ECO:0007669"/>
    <property type="project" value="TreeGrafter"/>
</dbReference>
<reference evidence="3" key="1">
    <citation type="submission" date="2014-05" db="EMBL/GenBank/DDBJ databases">
        <title>The transcriptome of the halophilic microalga Tetraselmis sp. GSL018 isolated from the Great Salt Lake, Utah.</title>
        <authorList>
            <person name="Jinkerson R.E."/>
            <person name="D'Adamo S."/>
            <person name="Posewitz M.C."/>
        </authorList>
    </citation>
    <scope>NUCLEOTIDE SEQUENCE</scope>
    <source>
        <strain evidence="3">GSL018</strain>
    </source>
</reference>
<accession>A0A061RNE1</accession>
<dbReference type="PANTHER" id="PTHR16305:SF28">
    <property type="entry name" value="GUANYLATE CYCLASE DOMAIN-CONTAINING PROTEIN"/>
    <property type="match status" value="1"/>
</dbReference>
<evidence type="ECO:0000256" key="2">
    <source>
        <dbReference type="ARBA" id="ARBA00022840"/>
    </source>
</evidence>
<organism evidence="3">
    <name type="scientific">Tetraselmis sp. GSL018</name>
    <dbReference type="NCBI Taxonomy" id="582737"/>
    <lineage>
        <taxon>Eukaryota</taxon>
        <taxon>Viridiplantae</taxon>
        <taxon>Chlorophyta</taxon>
        <taxon>core chlorophytes</taxon>
        <taxon>Chlorodendrophyceae</taxon>
        <taxon>Chlorodendrales</taxon>
        <taxon>Chlorodendraceae</taxon>
        <taxon>Tetraselmis</taxon>
    </lineage>
</organism>
<keyword evidence="2" id="KW-0067">ATP-binding</keyword>
<dbReference type="GO" id="GO:0005737">
    <property type="term" value="C:cytoplasm"/>
    <property type="evidence" value="ECO:0007669"/>
    <property type="project" value="TreeGrafter"/>
</dbReference>
<dbReference type="EMBL" id="GBEZ01013980">
    <property type="protein sequence ID" value="JAC72056.1"/>
    <property type="molecule type" value="Transcribed_RNA"/>
</dbReference>
<dbReference type="PANTHER" id="PTHR16305">
    <property type="entry name" value="TESTICULAR SOLUBLE ADENYLYL CYCLASE"/>
    <property type="match status" value="1"/>
</dbReference>
<name>A0A061RNE1_9CHLO</name>
<gene>
    <name evidence="3" type="ORF">TSPGSL018_583</name>
</gene>
<protein>
    <submittedName>
        <fullName evidence="3">Uncharacterized protein</fullName>
    </submittedName>
</protein>
<sequence>LLELDGVSPGQSELLAELESGYATGMRKQDLPQILREHFKLLQNPRGQPGSTSYPVAVYQKILEFGLRRWSIVLLIDNAEELDASTTGLFIGLANLNAAGQRWGQCQMKIIAAIGTVPELSNRADSSRAWEELQSSQHVLLLNLEPLGKELVASIASERFHSRFVSQQLNDWIYDHSQGNAFQVSELCGWLLESGLVESDAAGTAHFRTGIQHQLNNVPPIEKMIQARLDHLGSPLGVVLKHASILGQSFEVQALHFLLPDGFLDSKDELIACLQQLHEARMLMKGHGKHAWMFPTTACQEVAYSCVSVNIRKNLHQKAVKFFEPEWQEEFKKEQLSEQCIRLGGEISRHHLQAMTLCTRMSMEEDGQWLYDVGVVSGFISCFTKKLVEQAYYSKAVDLQLSLYDVMVGGNISWSEAAQNFRLDVTHTTARLVLYASWFGGTEPSLDTEKIKPRLNSVLQSLRSQTLAFEGSTELSFKTAAPSYHQSLCRSPSVQKVKLLCYMAELAILGHLPDERYISLVHWLDHEQRSDMKFLVAATASMLGIRDRNWSVAASVAGRNIPCPENVHLEEYLQPVSLGLPLQFVLRLSSTVSQTMCGNISSFSGFHNADKYLKSFPLKSQQVVSAFMYVYESLWEPQRSRRVQQWLPSDDHSIDLPPSWIRYLACQRKLLSAQQCAEQISEQLHSAFKPSETKPEDHISKAEYSWAALMEQAIREAATMTWIPFVFVIARHCVYEGKKVLLPQTHEAAFPQKMAWSNIYTTPIGKKHLESAINCLTICLECIGNFSNDGNFNGEVLYLEGMLMWFRWCLFQHQAAVCSMLLRAMHASLKDNGNSELLTGYLPAAISLAHFLKGESMPSSLPGTSSDIDTMKGTFSAYVPHHFRACKSRHTISVIQVTRVVFGSIVAKKIAFNILSEALEYITCNSERIDFHQAQGPQDLADSETIWEAVALLRSLEQIDVSI</sequence>
<evidence type="ECO:0000313" key="3">
    <source>
        <dbReference type="EMBL" id="JAC72056.1"/>
    </source>
</evidence>
<dbReference type="GO" id="GO:0005524">
    <property type="term" value="F:ATP binding"/>
    <property type="evidence" value="ECO:0007669"/>
    <property type="project" value="UniProtKB-KW"/>
</dbReference>
<evidence type="ECO:0000256" key="1">
    <source>
        <dbReference type="ARBA" id="ARBA00022741"/>
    </source>
</evidence>
<dbReference type="AlphaFoldDB" id="A0A061RNE1"/>
<proteinExistence type="predicted"/>
<keyword evidence="1" id="KW-0547">Nucleotide-binding</keyword>
<feature type="non-terminal residue" evidence="3">
    <location>
        <position position="1"/>
    </location>
</feature>